<feature type="compositionally biased region" description="Acidic residues" evidence="1">
    <location>
        <begin position="410"/>
        <end position="419"/>
    </location>
</feature>
<protein>
    <submittedName>
        <fullName evidence="2">Uncharacterized protein</fullName>
    </submittedName>
</protein>
<dbReference type="OrthoDB" id="3690506at2759"/>
<evidence type="ECO:0000256" key="1">
    <source>
        <dbReference type="SAM" id="MobiDB-lite"/>
    </source>
</evidence>
<evidence type="ECO:0000313" key="3">
    <source>
        <dbReference type="Proteomes" id="UP001056012"/>
    </source>
</evidence>
<feature type="compositionally biased region" description="Low complexity" evidence="1">
    <location>
        <begin position="313"/>
        <end position="323"/>
    </location>
</feature>
<accession>A0A9Q8YZI1</accession>
<dbReference type="EMBL" id="CP089274">
    <property type="protein sequence ID" value="USP72812.1"/>
    <property type="molecule type" value="Genomic_DNA"/>
</dbReference>
<keyword evidence="3" id="KW-1185">Reference proteome</keyword>
<feature type="region of interest" description="Disordered" evidence="1">
    <location>
        <begin position="388"/>
        <end position="432"/>
    </location>
</feature>
<name>A0A9Q8YZI1_CURCL</name>
<feature type="region of interest" description="Disordered" evidence="1">
    <location>
        <begin position="278"/>
        <end position="329"/>
    </location>
</feature>
<organism evidence="2 3">
    <name type="scientific">Curvularia clavata</name>
    <dbReference type="NCBI Taxonomy" id="95742"/>
    <lineage>
        <taxon>Eukaryota</taxon>
        <taxon>Fungi</taxon>
        <taxon>Dikarya</taxon>
        <taxon>Ascomycota</taxon>
        <taxon>Pezizomycotina</taxon>
        <taxon>Dothideomycetes</taxon>
        <taxon>Pleosporomycetidae</taxon>
        <taxon>Pleosporales</taxon>
        <taxon>Pleosporineae</taxon>
        <taxon>Pleosporaceae</taxon>
        <taxon>Curvularia</taxon>
    </lineage>
</organism>
<proteinExistence type="predicted"/>
<sequence>MSLLVRPDSPHSQEFLTRPNTYTLQLPTGADFYFSIPFNMDWLCPLRPIELDALYNYLSAILGDVAKKIGQVGMYSIFEVQHEISARLSSADQLREIENGAWAAGHGYPVFDRFRGLTTFFWDWNAIHFKCGPSVVAWYVRGLYDFQYKPGFERYAVRRSIRLEENKIGYGWWFDDGQLIVEWYCGRKVVCVKTCGAAFRDLDEWRALKAQLGSYELDMLRKGKARIRNSQKGGWELVKSSNEGRNGTTSDISSLERAYDPYIPAANIYFHQGCVPEETKPSDSNSGDRFCCHHAPSPSPSEHAAERLQTFDTRTSQTSQSSRPIPPHPSELLEQAHALSETVRDLEARVLYGNKTGPSRISPKSLAHSKPFLNHTVPPALQLPAQTATFPGTNMREDSTPTQQSYQAYAEDEIDDDTEESVRAPPNSWRDI</sequence>
<reference evidence="2" key="1">
    <citation type="submission" date="2021-12" db="EMBL/GenBank/DDBJ databases">
        <title>Curvularia clavata genome.</title>
        <authorList>
            <person name="Cao Y."/>
        </authorList>
    </citation>
    <scope>NUCLEOTIDE SEQUENCE</scope>
    <source>
        <strain evidence="2">Yc1106</strain>
    </source>
</reference>
<dbReference type="AlphaFoldDB" id="A0A9Q8YZI1"/>
<dbReference type="Proteomes" id="UP001056012">
    <property type="component" value="Chromosome 1"/>
</dbReference>
<dbReference type="VEuPathDB" id="FungiDB:yc1106_00086"/>
<evidence type="ECO:0000313" key="2">
    <source>
        <dbReference type="EMBL" id="USP72812.1"/>
    </source>
</evidence>
<gene>
    <name evidence="2" type="ORF">yc1106_00086</name>
</gene>